<accession>A0A917D8K0</accession>
<dbReference type="EMBL" id="BMJJ01000002">
    <property type="protein sequence ID" value="GGD08946.1"/>
    <property type="molecule type" value="Genomic_DNA"/>
</dbReference>
<dbReference type="InterPro" id="IPR045864">
    <property type="entry name" value="aa-tRNA-synth_II/BPL/LPL"/>
</dbReference>
<comment type="caution">
    <text evidence="2">The sequence shown here is derived from an EMBL/GenBank/DDBJ whole genome shotgun (WGS) entry which is preliminary data.</text>
</comment>
<evidence type="ECO:0000313" key="3">
    <source>
        <dbReference type="Proteomes" id="UP000613160"/>
    </source>
</evidence>
<evidence type="ECO:0000259" key="1">
    <source>
        <dbReference type="Pfam" id="PF16917"/>
    </source>
</evidence>
<gene>
    <name evidence="2" type="ORF">GCM10011335_09750</name>
</gene>
<reference evidence="2" key="2">
    <citation type="submission" date="2020-09" db="EMBL/GenBank/DDBJ databases">
        <authorList>
            <person name="Sun Q."/>
            <person name="Zhou Y."/>
        </authorList>
    </citation>
    <scope>NUCLEOTIDE SEQUENCE</scope>
    <source>
        <strain evidence="2">CGMCC 1.15493</strain>
    </source>
</reference>
<feature type="domain" description="BPL/LPL catalytic" evidence="1">
    <location>
        <begin position="17"/>
        <end position="198"/>
    </location>
</feature>
<dbReference type="Pfam" id="PF16917">
    <property type="entry name" value="BPL_LplA_LipB_2"/>
    <property type="match status" value="1"/>
</dbReference>
<protein>
    <recommendedName>
        <fullName evidence="1">BPL/LPL catalytic domain-containing protein</fullName>
    </recommendedName>
</protein>
<proteinExistence type="predicted"/>
<dbReference type="Proteomes" id="UP000613160">
    <property type="component" value="Unassembled WGS sequence"/>
</dbReference>
<organism evidence="2 3">
    <name type="scientific">Aureimonas glaciei</name>
    <dbReference type="NCBI Taxonomy" id="1776957"/>
    <lineage>
        <taxon>Bacteria</taxon>
        <taxon>Pseudomonadati</taxon>
        <taxon>Pseudomonadota</taxon>
        <taxon>Alphaproteobacteria</taxon>
        <taxon>Hyphomicrobiales</taxon>
        <taxon>Aurantimonadaceae</taxon>
        <taxon>Aureimonas</taxon>
    </lineage>
</organism>
<sequence>MIMPFSRPSPLASDLSLPPPYSLLAMREAVDPFAHAREIALSAGAGTLVWARRFHLAEFALVLEPEEPLALARRVVYAAGNALGDALSIHAPPLVDIALGWPDAIRIDGALVGGLRLAWPEGTPEDAVPAWLVLGATIRVIVMQAGEAGLRPLLGGLDEQGFEELNPGTLVEGFARTFLRETSLWAEEGFDAVRQNWLRRWRGEDTEILDDGDVLAGGTRRSLREALYTPSWLDPATGAFWI</sequence>
<keyword evidence="3" id="KW-1185">Reference proteome</keyword>
<evidence type="ECO:0000313" key="2">
    <source>
        <dbReference type="EMBL" id="GGD08946.1"/>
    </source>
</evidence>
<dbReference type="Gene3D" id="3.30.930.10">
    <property type="entry name" value="Bira Bifunctional Protein, Domain 2"/>
    <property type="match status" value="1"/>
</dbReference>
<name>A0A917D8K0_9HYPH</name>
<reference evidence="2" key="1">
    <citation type="journal article" date="2014" name="Int. J. Syst. Evol. Microbiol.">
        <title>Complete genome sequence of Corynebacterium casei LMG S-19264T (=DSM 44701T), isolated from a smear-ripened cheese.</title>
        <authorList>
            <consortium name="US DOE Joint Genome Institute (JGI-PGF)"/>
            <person name="Walter F."/>
            <person name="Albersmeier A."/>
            <person name="Kalinowski J."/>
            <person name="Ruckert C."/>
        </authorList>
    </citation>
    <scope>NUCLEOTIDE SEQUENCE</scope>
    <source>
        <strain evidence="2">CGMCC 1.15493</strain>
    </source>
</reference>
<dbReference type="SUPFAM" id="SSF55681">
    <property type="entry name" value="Class II aaRS and biotin synthetases"/>
    <property type="match status" value="1"/>
</dbReference>
<dbReference type="AlphaFoldDB" id="A0A917D8K0"/>
<dbReference type="InterPro" id="IPR004143">
    <property type="entry name" value="BPL_LPL_catalytic"/>
</dbReference>